<evidence type="ECO:0000256" key="9">
    <source>
        <dbReference type="RuleBase" id="RU003357"/>
    </source>
</evidence>
<comment type="subcellular location">
    <subcellularLocation>
        <location evidence="1 8">Cell outer membrane</location>
        <topology evidence="1 8">Multi-pass membrane protein</topology>
    </subcellularLocation>
</comment>
<keyword evidence="2 8" id="KW-0813">Transport</keyword>
<organism evidence="12 13">
    <name type="scientific">Sphingobacterium zhuxiongii</name>
    <dbReference type="NCBI Taxonomy" id="2662364"/>
    <lineage>
        <taxon>Bacteria</taxon>
        <taxon>Pseudomonadati</taxon>
        <taxon>Bacteroidota</taxon>
        <taxon>Sphingobacteriia</taxon>
        <taxon>Sphingobacteriales</taxon>
        <taxon>Sphingobacteriaceae</taxon>
        <taxon>Sphingobacterium</taxon>
    </lineage>
</organism>
<evidence type="ECO:0000256" key="3">
    <source>
        <dbReference type="ARBA" id="ARBA00022452"/>
    </source>
</evidence>
<dbReference type="Pfam" id="PF07715">
    <property type="entry name" value="Plug"/>
    <property type="match status" value="1"/>
</dbReference>
<dbReference type="InterPro" id="IPR039426">
    <property type="entry name" value="TonB-dep_rcpt-like"/>
</dbReference>
<evidence type="ECO:0000256" key="1">
    <source>
        <dbReference type="ARBA" id="ARBA00004571"/>
    </source>
</evidence>
<keyword evidence="3 8" id="KW-1134">Transmembrane beta strand</keyword>
<dbReference type="InterPro" id="IPR023997">
    <property type="entry name" value="TonB-dep_OMP_SusC/RagA_CS"/>
</dbReference>
<evidence type="ECO:0000256" key="5">
    <source>
        <dbReference type="ARBA" id="ARBA00023077"/>
    </source>
</evidence>
<dbReference type="Gene3D" id="2.40.170.20">
    <property type="entry name" value="TonB-dependent receptor, beta-barrel domain"/>
    <property type="match status" value="1"/>
</dbReference>
<dbReference type="InterPro" id="IPR012910">
    <property type="entry name" value="Plug_dom"/>
</dbReference>
<proteinExistence type="inferred from homology"/>
<keyword evidence="13" id="KW-1185">Reference proteome</keyword>
<keyword evidence="5 9" id="KW-0798">TonB box</keyword>
<dbReference type="SUPFAM" id="SSF56935">
    <property type="entry name" value="Porins"/>
    <property type="match status" value="1"/>
</dbReference>
<dbReference type="Proteomes" id="UP000326921">
    <property type="component" value="Chromosome"/>
</dbReference>
<gene>
    <name evidence="12" type="ORF">GFH32_00820</name>
</gene>
<dbReference type="InterPro" id="IPR036942">
    <property type="entry name" value="Beta-barrel_TonB_sf"/>
</dbReference>
<dbReference type="InterPro" id="IPR008969">
    <property type="entry name" value="CarboxyPept-like_regulatory"/>
</dbReference>
<accession>A0A5Q0QCL1</accession>
<evidence type="ECO:0000313" key="12">
    <source>
        <dbReference type="EMBL" id="QGA24950.1"/>
    </source>
</evidence>
<dbReference type="EMBL" id="CP045652">
    <property type="protein sequence ID" value="QGA24950.1"/>
    <property type="molecule type" value="Genomic_DNA"/>
</dbReference>
<dbReference type="Pfam" id="PF13715">
    <property type="entry name" value="CarbopepD_reg_2"/>
    <property type="match status" value="1"/>
</dbReference>
<evidence type="ECO:0000256" key="8">
    <source>
        <dbReference type="PROSITE-ProRule" id="PRU01360"/>
    </source>
</evidence>
<name>A0A5Q0QCL1_9SPHI</name>
<dbReference type="InterPro" id="IPR000531">
    <property type="entry name" value="Beta-barrel_TonB"/>
</dbReference>
<feature type="domain" description="TonB-dependent receptor-like beta-barrel" evidence="10">
    <location>
        <begin position="473"/>
        <end position="993"/>
    </location>
</feature>
<evidence type="ECO:0000313" key="13">
    <source>
        <dbReference type="Proteomes" id="UP000326921"/>
    </source>
</evidence>
<dbReference type="InterPro" id="IPR023996">
    <property type="entry name" value="TonB-dep_OMP_SusC/RagA"/>
</dbReference>
<evidence type="ECO:0000256" key="4">
    <source>
        <dbReference type="ARBA" id="ARBA00022692"/>
    </source>
</evidence>
<dbReference type="NCBIfam" id="TIGR04057">
    <property type="entry name" value="SusC_RagA_signa"/>
    <property type="match status" value="1"/>
</dbReference>
<keyword evidence="6 8" id="KW-0472">Membrane</keyword>
<evidence type="ECO:0000259" key="11">
    <source>
        <dbReference type="Pfam" id="PF07715"/>
    </source>
</evidence>
<dbReference type="NCBIfam" id="TIGR04056">
    <property type="entry name" value="OMP_RagA_SusC"/>
    <property type="match status" value="1"/>
</dbReference>
<dbReference type="Gene3D" id="2.170.130.10">
    <property type="entry name" value="TonB-dependent receptor, plug domain"/>
    <property type="match status" value="1"/>
</dbReference>
<keyword evidence="7 8" id="KW-0998">Cell outer membrane</keyword>
<reference evidence="12 13" key="1">
    <citation type="submission" date="2019-10" db="EMBL/GenBank/DDBJ databases">
        <authorList>
            <person name="Dong K."/>
        </authorList>
    </citation>
    <scope>NUCLEOTIDE SEQUENCE [LARGE SCALE GENOMIC DNA]</scope>
    <source>
        <strain evidence="13">dk4302</strain>
    </source>
</reference>
<dbReference type="GO" id="GO:0009279">
    <property type="term" value="C:cell outer membrane"/>
    <property type="evidence" value="ECO:0007669"/>
    <property type="project" value="UniProtKB-SubCell"/>
</dbReference>
<evidence type="ECO:0000259" key="10">
    <source>
        <dbReference type="Pfam" id="PF00593"/>
    </source>
</evidence>
<evidence type="ECO:0000256" key="2">
    <source>
        <dbReference type="ARBA" id="ARBA00022448"/>
    </source>
</evidence>
<dbReference type="KEGG" id="sphe:GFH32_00820"/>
<dbReference type="SUPFAM" id="SSF49464">
    <property type="entry name" value="Carboxypeptidase regulatory domain-like"/>
    <property type="match status" value="1"/>
</dbReference>
<dbReference type="PROSITE" id="PS52016">
    <property type="entry name" value="TONB_DEPENDENT_REC_3"/>
    <property type="match status" value="1"/>
</dbReference>
<comment type="similarity">
    <text evidence="8 9">Belongs to the TonB-dependent receptor family.</text>
</comment>
<dbReference type="InterPro" id="IPR037066">
    <property type="entry name" value="Plug_dom_sf"/>
</dbReference>
<dbReference type="Pfam" id="PF00593">
    <property type="entry name" value="TonB_dep_Rec_b-barrel"/>
    <property type="match status" value="1"/>
</dbReference>
<evidence type="ECO:0000256" key="7">
    <source>
        <dbReference type="ARBA" id="ARBA00023237"/>
    </source>
</evidence>
<keyword evidence="4 8" id="KW-0812">Transmembrane</keyword>
<evidence type="ECO:0000256" key="6">
    <source>
        <dbReference type="ARBA" id="ARBA00023136"/>
    </source>
</evidence>
<dbReference type="AlphaFoldDB" id="A0A5Q0QCL1"/>
<sequence>MHMEKISSQEPLSRILRVMFISAGLLLGSENISAYSDSSNDAHLSSFKVNVLKLNANNHSDHRWQKSLSGTVRSTDGGPIQGVSVKIKGSNTGTSTNELGQYQLESTGNSNTLVFSAVGYLSQEITISSSGVTDAVLESDVTSIGDVVVIGYGTQKKRNVTSSISTVSAKTIKDYPVLQAGQAIQGKVPGAQIIQNSGSPGASLMVRIRGAGTVNNASPLYVVDGNIGVDPRDLDPNHIESIEVLKSASAAAIYGAQGANGVILITTKSGKEGVNASVSYYSGIQSIHNKLDVANGQEYATLYNEALVNGGKSPIFSDVQSLGVGTDWQDAIFRTAKINSGELSLSGGNSNGKFYLSGSYFNQEGIVMKSDYERITFRINSEYNLSPAVKIGENISLSRGKSNVIPEFGDRNPIPNAWAMDPNTPVKNPNGSWGFPQFSDTKNPVAELELYNNTIKRPVLNGSAFIDVKLLPSLVFRSQYNLNFGISNGYVFVPTYDIFPLQRNLVSSISRTNTQFTNWDWQNTLTYNTNFADHHFDALAGFTVLRNQEENITARGEGLPENANFDENLRYLDLARSGNLATGGAGDYSMVSFLGRVNYDYKGTYLFTGNMRVDGSSRFGKNNRYGIFPSFSVGWRLSDEEFLKDVGFINDLKLRAGWGMLGNQNSLPNYAFANSVAQNIVYPMGDRVTQGHAPTSLGNENLKWESTKETEVGIDFTGFNNRINIAAGYYDKRTMDMLLRVPVADYLGIQTAPFVNGGDVRNHGFEFMIGYNNGNSEGIRYEVSFNLARNINEVTKLSNQQAALFSGSYSRTAVGEPIASFYGYVMDGIFQTIDEVKAHATQAPSTAPGDIRYKDLNNDGIINQSDRTTIGNPWPDFNYGINGRVSWNNFDMSLAFNGVWGNELIAHWKYFTHGSNFYNYDTEMFNAWKGAGTTNEYPRLNVNDPNNNMRPSSYYVEDGSYLRLQNAQLGYTFPTAFSGHVKNLRVYASGQNLLTFTKYRGYDPEIGAPSTPLSLGVDNGFYPQPRIVTLGLGFGF</sequence>
<protein>
    <submittedName>
        <fullName evidence="12">SusC/RagA family TonB-linked outer membrane protein</fullName>
    </submittedName>
</protein>
<feature type="domain" description="TonB-dependent receptor plug" evidence="11">
    <location>
        <begin position="156"/>
        <end position="262"/>
    </location>
</feature>
<dbReference type="Gene3D" id="2.60.40.1120">
    <property type="entry name" value="Carboxypeptidase-like, regulatory domain"/>
    <property type="match status" value="1"/>
</dbReference>